<evidence type="ECO:0000256" key="1">
    <source>
        <dbReference type="ARBA" id="ARBA00006192"/>
    </source>
</evidence>
<proteinExistence type="inferred from homology"/>
<gene>
    <name evidence="6" type="ORF">JMJ35_000204</name>
</gene>
<dbReference type="NCBIfam" id="TIGR00756">
    <property type="entry name" value="PPR"/>
    <property type="match status" value="1"/>
</dbReference>
<accession>A0AA39V7T4</accession>
<dbReference type="PROSITE" id="PS51375">
    <property type="entry name" value="PPR"/>
    <property type="match status" value="1"/>
</dbReference>
<comment type="similarity">
    <text evidence="1">Belongs to the CCM1 family.</text>
</comment>
<comment type="function">
    <text evidence="3">Regulates mitochondrial small subunit maturation by controlling 15S rRNA 5'-end processing. Localizes to the 5' precursor of the 15S rRNA in a position that is subsequently occupied by mS47 in the mature yeast mtSSU. Uses structure and sequence-specific RNA recognition, binding to a single-stranded region of the precursor and specifically recognizing bases -6 to -1. The exchange of Ccm1 for mS47 is coupled to the irreversible removal of precursor rRNA that is accompanied by conformational changes of the mitoribosomal proteins uS5m and mS26. These conformational changes signal completion of 5'-end rRNA processing through protection of the mature 5'-end of the 15S rRNA and stabilization of mS47. The removal of the 5' precursor together with the dissociation of Ccm1 may be catalyzed by the 5'-3' exoribonuclease Pet127. Involved in the specific removal of group I introns in mitochondrial encoded transcripts.</text>
</comment>
<dbReference type="AlphaFoldDB" id="A0AA39V7T4"/>
<comment type="caution">
    <text evidence="6">The sequence shown here is derived from an EMBL/GenBank/DDBJ whole genome shotgun (WGS) entry which is preliminary data.</text>
</comment>
<sequence length="680" mass="77874">MFLKSQGHLRSLAVKALLAAGQPRILLVTLNASTTRAFLYRLLEQSTVSQWIHRQYLHSSVVLDEGDVQQADSTSIIQCAETPNSQSPPTFRVNQIENITKIVLSEEQRNRKPYTDQIATLPRLNSGGSPKDENEKALVFGKHQADKQLINQRLKDKGRLSYDWRIPLRQLEQAAASSMGNQYLKSYISAEYRIRRMAQGPSQYSAQLAREVPRPAVWSEATLYYYVVKIADTQKTQRHVPGFRKRKHLDMSSNKADITRIFEDLFYDDSVKTFMSSEACNAALRFFYVHGMISKARALFSRMESLQLDIPSATFNVMLRGAALNRDLHNFTYLLQRMIQRGFRPDDDTWVSLLIAVDSKEIRAIVAHKMRERNVILSPGSTKAVAELMIPNEVDLHLGGGHDHSTFVDHMDIRYGTQWLNTRIVNKILYEMGKRGCTNGLGLLKQIKQRSFVPDDVTMNTLLRLCPQPSLYHDAIEVLKFFDCQFRMGPGDQVYETLLNMAWNGGLLNWARVVWRSACIDGHVNFHTRLRVFQSLLDHNLRELSSSDKVGSRDNQGRGQIFRRLAGYFVVGVRRPQTAELAKLGEALWVSDFDSKNSSVIRARLQVQSDLRNAKLCRLKVPLHELLRQALELDLKWRAEGFWKNEDRQRKLQDGIQVEVEHISDRPIVVLSLTLGRVRA</sequence>
<evidence type="ECO:0000313" key="7">
    <source>
        <dbReference type="Proteomes" id="UP001166286"/>
    </source>
</evidence>
<dbReference type="InterPro" id="IPR002885">
    <property type="entry name" value="PPR_rpt"/>
</dbReference>
<keyword evidence="2" id="KW-0677">Repeat</keyword>
<name>A0AA39V7T4_9LECA</name>
<organism evidence="6 7">
    <name type="scientific">Cladonia borealis</name>
    <dbReference type="NCBI Taxonomy" id="184061"/>
    <lineage>
        <taxon>Eukaryota</taxon>
        <taxon>Fungi</taxon>
        <taxon>Dikarya</taxon>
        <taxon>Ascomycota</taxon>
        <taxon>Pezizomycotina</taxon>
        <taxon>Lecanoromycetes</taxon>
        <taxon>OSLEUM clade</taxon>
        <taxon>Lecanoromycetidae</taxon>
        <taxon>Lecanorales</taxon>
        <taxon>Lecanorineae</taxon>
        <taxon>Cladoniaceae</taxon>
        <taxon>Cladonia</taxon>
    </lineage>
</organism>
<feature type="repeat" description="PPR" evidence="5">
    <location>
        <begin position="311"/>
        <end position="345"/>
    </location>
</feature>
<comment type="subunit">
    <text evidence="4">Binds to mitochondrial small subunit 15S rRNA.</text>
</comment>
<dbReference type="EMBL" id="JAFEKC020000001">
    <property type="protein sequence ID" value="KAK0517049.1"/>
    <property type="molecule type" value="Genomic_DNA"/>
</dbReference>
<keyword evidence="7" id="KW-1185">Reference proteome</keyword>
<dbReference type="PANTHER" id="PTHR47936">
    <property type="entry name" value="PPR_LONG DOMAIN-CONTAINING PROTEIN"/>
    <property type="match status" value="1"/>
</dbReference>
<evidence type="ECO:0008006" key="8">
    <source>
        <dbReference type="Google" id="ProtNLM"/>
    </source>
</evidence>
<protein>
    <recommendedName>
        <fullName evidence="8">Pentatricopeptide repeat protein</fullName>
    </recommendedName>
</protein>
<dbReference type="InterPro" id="IPR011990">
    <property type="entry name" value="TPR-like_helical_dom_sf"/>
</dbReference>
<dbReference type="Proteomes" id="UP001166286">
    <property type="component" value="Unassembled WGS sequence"/>
</dbReference>
<evidence type="ECO:0000256" key="3">
    <source>
        <dbReference type="ARBA" id="ARBA00044493"/>
    </source>
</evidence>
<evidence type="ECO:0000256" key="2">
    <source>
        <dbReference type="ARBA" id="ARBA00022737"/>
    </source>
</evidence>
<dbReference type="PANTHER" id="PTHR47936:SF1">
    <property type="entry name" value="PENTATRICOPEPTIDE REPEAT-CONTAINING PROTEIN GUN1, CHLOROPLASTIC"/>
    <property type="match status" value="1"/>
</dbReference>
<evidence type="ECO:0000313" key="6">
    <source>
        <dbReference type="EMBL" id="KAK0517049.1"/>
    </source>
</evidence>
<evidence type="ECO:0000256" key="5">
    <source>
        <dbReference type="PROSITE-ProRule" id="PRU00708"/>
    </source>
</evidence>
<evidence type="ECO:0000256" key="4">
    <source>
        <dbReference type="ARBA" id="ARBA00044511"/>
    </source>
</evidence>
<reference evidence="6" key="1">
    <citation type="submission" date="2023-03" db="EMBL/GenBank/DDBJ databases">
        <title>Complete genome of Cladonia borealis.</title>
        <authorList>
            <person name="Park H."/>
        </authorList>
    </citation>
    <scope>NUCLEOTIDE SEQUENCE</scope>
    <source>
        <strain evidence="6">ANT050790</strain>
    </source>
</reference>
<dbReference type="Gene3D" id="1.25.40.10">
    <property type="entry name" value="Tetratricopeptide repeat domain"/>
    <property type="match status" value="2"/>
</dbReference>